<name>A0A3N4KP04_9PEZI</name>
<dbReference type="InParanoid" id="A0A3N4KP04"/>
<sequence length="51" mass="6085">MALSWIPCFFCRSMYFFLRTLLQLPPSFLPSFLPSFFFFFFLPPFTYGGPN</sequence>
<evidence type="ECO:0000313" key="3">
    <source>
        <dbReference type="Proteomes" id="UP000277580"/>
    </source>
</evidence>
<dbReference type="AlphaFoldDB" id="A0A3N4KP04"/>
<gene>
    <name evidence="2" type="ORF">P167DRAFT_227298</name>
</gene>
<keyword evidence="1" id="KW-0812">Transmembrane</keyword>
<organism evidence="2 3">
    <name type="scientific">Morchella conica CCBAS932</name>
    <dbReference type="NCBI Taxonomy" id="1392247"/>
    <lineage>
        <taxon>Eukaryota</taxon>
        <taxon>Fungi</taxon>
        <taxon>Dikarya</taxon>
        <taxon>Ascomycota</taxon>
        <taxon>Pezizomycotina</taxon>
        <taxon>Pezizomycetes</taxon>
        <taxon>Pezizales</taxon>
        <taxon>Morchellaceae</taxon>
        <taxon>Morchella</taxon>
    </lineage>
</organism>
<reference evidence="2 3" key="1">
    <citation type="journal article" date="2018" name="Nat. Ecol. Evol.">
        <title>Pezizomycetes genomes reveal the molecular basis of ectomycorrhizal truffle lifestyle.</title>
        <authorList>
            <person name="Murat C."/>
            <person name="Payen T."/>
            <person name="Noel B."/>
            <person name="Kuo A."/>
            <person name="Morin E."/>
            <person name="Chen J."/>
            <person name="Kohler A."/>
            <person name="Krizsan K."/>
            <person name="Balestrini R."/>
            <person name="Da Silva C."/>
            <person name="Montanini B."/>
            <person name="Hainaut M."/>
            <person name="Levati E."/>
            <person name="Barry K.W."/>
            <person name="Belfiori B."/>
            <person name="Cichocki N."/>
            <person name="Clum A."/>
            <person name="Dockter R.B."/>
            <person name="Fauchery L."/>
            <person name="Guy J."/>
            <person name="Iotti M."/>
            <person name="Le Tacon F."/>
            <person name="Lindquist E.A."/>
            <person name="Lipzen A."/>
            <person name="Malagnac F."/>
            <person name="Mello A."/>
            <person name="Molinier V."/>
            <person name="Miyauchi S."/>
            <person name="Poulain J."/>
            <person name="Riccioni C."/>
            <person name="Rubini A."/>
            <person name="Sitrit Y."/>
            <person name="Splivallo R."/>
            <person name="Traeger S."/>
            <person name="Wang M."/>
            <person name="Zifcakova L."/>
            <person name="Wipf D."/>
            <person name="Zambonelli A."/>
            <person name="Paolocci F."/>
            <person name="Nowrousian M."/>
            <person name="Ottonello S."/>
            <person name="Baldrian P."/>
            <person name="Spatafora J.W."/>
            <person name="Henrissat B."/>
            <person name="Nagy L.G."/>
            <person name="Aury J.M."/>
            <person name="Wincker P."/>
            <person name="Grigoriev I.V."/>
            <person name="Bonfante P."/>
            <person name="Martin F.M."/>
        </authorList>
    </citation>
    <scope>NUCLEOTIDE SEQUENCE [LARGE SCALE GENOMIC DNA]</scope>
    <source>
        <strain evidence="2 3">CCBAS932</strain>
    </source>
</reference>
<keyword evidence="1" id="KW-0472">Membrane</keyword>
<keyword evidence="1" id="KW-1133">Transmembrane helix</keyword>
<feature type="transmembrane region" description="Helical" evidence="1">
    <location>
        <begin position="21"/>
        <end position="42"/>
    </location>
</feature>
<evidence type="ECO:0000256" key="1">
    <source>
        <dbReference type="SAM" id="Phobius"/>
    </source>
</evidence>
<dbReference type="Proteomes" id="UP000277580">
    <property type="component" value="Unassembled WGS sequence"/>
</dbReference>
<accession>A0A3N4KP04</accession>
<proteinExistence type="predicted"/>
<keyword evidence="3" id="KW-1185">Reference proteome</keyword>
<evidence type="ECO:0000313" key="2">
    <source>
        <dbReference type="EMBL" id="RPB11198.1"/>
    </source>
</evidence>
<dbReference type="EMBL" id="ML119137">
    <property type="protein sequence ID" value="RPB11198.1"/>
    <property type="molecule type" value="Genomic_DNA"/>
</dbReference>
<protein>
    <submittedName>
        <fullName evidence="2">Uncharacterized protein</fullName>
    </submittedName>
</protein>